<dbReference type="PANTHER" id="PTHR30469">
    <property type="entry name" value="MULTIDRUG RESISTANCE PROTEIN MDTA"/>
    <property type="match status" value="1"/>
</dbReference>
<sequence length="349" mass="37584">MFRFLAILFTTAGLSGTLALPLFAQDLLRPVKLMTVADQDHRMTRTFFGQVNGRQTVDLAFQVGGQIQDLPVIEGQFLPAGDMIAQLDMEPFALQLEQAQLQKNEADRTVDRLRRLAGSAASQVSLEQAETQAQLAALALRDAANRHRHATLQAPFDALVASRKIANFSTITAGTPVVRLHDMSELWIEINVPEVLFQRFDSEDDVRFHATFPSHATRYPLVVREFTAEASAVGQTFQVTLALQSTDGLHILPGSSATVTAEATGGLQGAVLPASAVGIDPDGSTYVLSFQPEPDGNGTLHRQSVIVQPADDGSFVAINGLEAGVEIVAAGLPVLENGQRVRRFSGFGN</sequence>
<evidence type="ECO:0000256" key="1">
    <source>
        <dbReference type="ARBA" id="ARBA00009477"/>
    </source>
</evidence>
<reference evidence="3 4" key="1">
    <citation type="submission" date="2006-01" db="EMBL/GenBank/DDBJ databases">
        <authorList>
            <person name="Hagstrom A."/>
            <person name="Ferriera S."/>
            <person name="Johnson J."/>
            <person name="Kravitz S."/>
            <person name="Halpern A."/>
            <person name="Remington K."/>
            <person name="Beeson K."/>
            <person name="Tran B."/>
            <person name="Rogers Y.-H."/>
            <person name="Friedman R."/>
            <person name="Venter J.C."/>
        </authorList>
    </citation>
    <scope>NUCLEOTIDE SEQUENCE [LARGE SCALE GENOMIC DNA]</scope>
    <source>
        <strain evidence="3 4">SKA53</strain>
    </source>
</reference>
<gene>
    <name evidence="3" type="ORF">SKA53_02446</name>
</gene>
<accession>A3V412</accession>
<evidence type="ECO:0000256" key="2">
    <source>
        <dbReference type="SAM" id="Coils"/>
    </source>
</evidence>
<dbReference type="eggNOG" id="COG0845">
    <property type="taxonomic scope" value="Bacteria"/>
</dbReference>
<feature type="coiled-coil region" evidence="2">
    <location>
        <begin position="96"/>
        <end position="146"/>
    </location>
</feature>
<evidence type="ECO:0000313" key="3">
    <source>
        <dbReference type="EMBL" id="EAQ07219.1"/>
    </source>
</evidence>
<dbReference type="NCBIfam" id="TIGR01730">
    <property type="entry name" value="RND_mfp"/>
    <property type="match status" value="1"/>
</dbReference>
<dbReference type="Proteomes" id="UP000004507">
    <property type="component" value="Unassembled WGS sequence"/>
</dbReference>
<dbReference type="GO" id="GO:0015562">
    <property type="term" value="F:efflux transmembrane transporter activity"/>
    <property type="evidence" value="ECO:0007669"/>
    <property type="project" value="TreeGrafter"/>
</dbReference>
<comment type="caution">
    <text evidence="3">The sequence shown here is derived from an EMBL/GenBank/DDBJ whole genome shotgun (WGS) entry which is preliminary data.</text>
</comment>
<dbReference type="HOGENOM" id="CLU_018816_1_0_5"/>
<dbReference type="Gene3D" id="2.40.30.170">
    <property type="match status" value="1"/>
</dbReference>
<dbReference type="OrthoDB" id="9813967at2"/>
<dbReference type="Gene3D" id="1.10.287.470">
    <property type="entry name" value="Helix hairpin bin"/>
    <property type="match status" value="1"/>
</dbReference>
<dbReference type="RefSeq" id="WP_007204449.1">
    <property type="nucleotide sequence ID" value="NZ_CH672414.1"/>
</dbReference>
<dbReference type="AlphaFoldDB" id="A3V412"/>
<protein>
    <submittedName>
        <fullName evidence="3">Efflux transporter, RND family, MFP subunit</fullName>
    </submittedName>
</protein>
<proteinExistence type="inferred from homology"/>
<keyword evidence="2" id="KW-0175">Coiled coil</keyword>
<dbReference type="STRING" id="314232.SKA53_02446"/>
<dbReference type="Gene3D" id="2.40.420.20">
    <property type="match status" value="1"/>
</dbReference>
<dbReference type="SUPFAM" id="SSF111369">
    <property type="entry name" value="HlyD-like secretion proteins"/>
    <property type="match status" value="1"/>
</dbReference>
<keyword evidence="4" id="KW-1185">Reference proteome</keyword>
<organism evidence="3 4">
    <name type="scientific">Yoonia vestfoldensis SKA53</name>
    <dbReference type="NCBI Taxonomy" id="314232"/>
    <lineage>
        <taxon>Bacteria</taxon>
        <taxon>Pseudomonadati</taxon>
        <taxon>Pseudomonadota</taxon>
        <taxon>Alphaproteobacteria</taxon>
        <taxon>Rhodobacterales</taxon>
        <taxon>Paracoccaceae</taxon>
        <taxon>Yoonia</taxon>
    </lineage>
</organism>
<dbReference type="EMBL" id="AAMS01000003">
    <property type="protein sequence ID" value="EAQ07219.1"/>
    <property type="molecule type" value="Genomic_DNA"/>
</dbReference>
<dbReference type="InterPro" id="IPR006143">
    <property type="entry name" value="RND_pump_MFP"/>
</dbReference>
<dbReference type="GO" id="GO:1990281">
    <property type="term" value="C:efflux pump complex"/>
    <property type="evidence" value="ECO:0007669"/>
    <property type="project" value="TreeGrafter"/>
</dbReference>
<evidence type="ECO:0000313" key="4">
    <source>
        <dbReference type="Proteomes" id="UP000004507"/>
    </source>
</evidence>
<dbReference type="PANTHER" id="PTHR30469:SF20">
    <property type="entry name" value="EFFLUX RND TRANSPORTER PERIPLASMIC ADAPTOR SUBUNIT"/>
    <property type="match status" value="1"/>
</dbReference>
<name>A3V412_9RHOB</name>
<dbReference type="Gene3D" id="2.40.50.100">
    <property type="match status" value="1"/>
</dbReference>
<comment type="similarity">
    <text evidence="1">Belongs to the membrane fusion protein (MFP) (TC 8.A.1) family.</text>
</comment>